<feature type="non-terminal residue" evidence="1">
    <location>
        <position position="1"/>
    </location>
</feature>
<proteinExistence type="predicted"/>
<accession>X1HH69</accession>
<protein>
    <submittedName>
        <fullName evidence="1">Uncharacterized protein</fullName>
    </submittedName>
</protein>
<gene>
    <name evidence="1" type="ORF">S03H2_54786</name>
</gene>
<dbReference type="EMBL" id="BARU01034951">
    <property type="protein sequence ID" value="GAH69486.1"/>
    <property type="molecule type" value="Genomic_DNA"/>
</dbReference>
<sequence>ESPLSYAFLSSHLLFEHLPDSRRPRGRYRELTCDKKSLVVNDSLTLAGIAPEVLEYRLCNATPPSPLCVSAPLREISGL</sequence>
<comment type="caution">
    <text evidence="1">The sequence shown here is derived from an EMBL/GenBank/DDBJ whole genome shotgun (WGS) entry which is preliminary data.</text>
</comment>
<dbReference type="AlphaFoldDB" id="X1HH69"/>
<evidence type="ECO:0000313" key="1">
    <source>
        <dbReference type="EMBL" id="GAH69486.1"/>
    </source>
</evidence>
<name>X1HH69_9ZZZZ</name>
<reference evidence="1" key="1">
    <citation type="journal article" date="2014" name="Front. Microbiol.">
        <title>High frequency of phylogenetically diverse reductive dehalogenase-homologous genes in deep subseafloor sedimentary metagenomes.</title>
        <authorList>
            <person name="Kawai M."/>
            <person name="Futagami T."/>
            <person name="Toyoda A."/>
            <person name="Takaki Y."/>
            <person name="Nishi S."/>
            <person name="Hori S."/>
            <person name="Arai W."/>
            <person name="Tsubouchi T."/>
            <person name="Morono Y."/>
            <person name="Uchiyama I."/>
            <person name="Ito T."/>
            <person name="Fujiyama A."/>
            <person name="Inagaki F."/>
            <person name="Takami H."/>
        </authorList>
    </citation>
    <scope>NUCLEOTIDE SEQUENCE</scope>
    <source>
        <strain evidence="1">Expedition CK06-06</strain>
    </source>
</reference>
<organism evidence="1">
    <name type="scientific">marine sediment metagenome</name>
    <dbReference type="NCBI Taxonomy" id="412755"/>
    <lineage>
        <taxon>unclassified sequences</taxon>
        <taxon>metagenomes</taxon>
        <taxon>ecological metagenomes</taxon>
    </lineage>
</organism>